<reference evidence="2" key="1">
    <citation type="journal article" date="2014" name="Science">
        <title>Ancient hybridizations among the ancestral genomes of bread wheat.</title>
        <authorList>
            <consortium name="International Wheat Genome Sequencing Consortium,"/>
            <person name="Marcussen T."/>
            <person name="Sandve S.R."/>
            <person name="Heier L."/>
            <person name="Spannagl M."/>
            <person name="Pfeifer M."/>
            <person name="Jakobsen K.S."/>
            <person name="Wulff B.B."/>
            <person name="Steuernagel B."/>
            <person name="Mayer K.F."/>
            <person name="Olsen O.A."/>
        </authorList>
    </citation>
    <scope>NUCLEOTIDE SEQUENCE [LARGE SCALE GENOMIC DNA]</scope>
    <source>
        <strain evidence="2">cv. AL8/78</strain>
    </source>
</reference>
<dbReference type="AlphaFoldDB" id="A0A453NPW5"/>
<protein>
    <submittedName>
        <fullName evidence="1">Uncharacterized protein</fullName>
    </submittedName>
</protein>
<accession>A0A453NPW5</accession>
<dbReference type="EnsemblPlants" id="AET6Gv20448200.1">
    <property type="protein sequence ID" value="AET6Gv20448200.1"/>
    <property type="gene ID" value="AET6Gv20448200"/>
</dbReference>
<keyword evidence="2" id="KW-1185">Reference proteome</keyword>
<sequence>MPPRRDSGFVFPPEITQLIQQQNALMQVLVQNQGNNNNNPPPPPPPVDHLARFLRLNPPVFSSSTEPIVADDWLRKVGRELTTAGCTDAERV</sequence>
<proteinExistence type="predicted"/>
<reference evidence="1" key="4">
    <citation type="submission" date="2019-03" db="UniProtKB">
        <authorList>
            <consortium name="EnsemblPlants"/>
        </authorList>
    </citation>
    <scope>IDENTIFICATION</scope>
</reference>
<reference evidence="1" key="5">
    <citation type="journal article" date="2021" name="G3 (Bethesda)">
        <title>Aegilops tauschii genome assembly Aet v5.0 features greater sequence contiguity and improved annotation.</title>
        <authorList>
            <person name="Wang L."/>
            <person name="Zhu T."/>
            <person name="Rodriguez J.C."/>
            <person name="Deal K.R."/>
            <person name="Dubcovsky J."/>
            <person name="McGuire P.E."/>
            <person name="Lux T."/>
            <person name="Spannagl M."/>
            <person name="Mayer K.F.X."/>
            <person name="Baldrich P."/>
            <person name="Meyers B.C."/>
            <person name="Huo N."/>
            <person name="Gu Y.Q."/>
            <person name="Zhou H."/>
            <person name="Devos K.M."/>
            <person name="Bennetzen J.L."/>
            <person name="Unver T."/>
            <person name="Budak H."/>
            <person name="Gulick P.J."/>
            <person name="Galiba G."/>
            <person name="Kalapos B."/>
            <person name="Nelson D.R."/>
            <person name="Li P."/>
            <person name="You F.M."/>
            <person name="Luo M.C."/>
            <person name="Dvorak J."/>
        </authorList>
    </citation>
    <scope>NUCLEOTIDE SEQUENCE [LARGE SCALE GENOMIC DNA]</scope>
    <source>
        <strain evidence="1">cv. AL8/78</strain>
    </source>
</reference>
<organism evidence="1 2">
    <name type="scientific">Aegilops tauschii subsp. strangulata</name>
    <name type="common">Goatgrass</name>
    <dbReference type="NCBI Taxonomy" id="200361"/>
    <lineage>
        <taxon>Eukaryota</taxon>
        <taxon>Viridiplantae</taxon>
        <taxon>Streptophyta</taxon>
        <taxon>Embryophyta</taxon>
        <taxon>Tracheophyta</taxon>
        <taxon>Spermatophyta</taxon>
        <taxon>Magnoliopsida</taxon>
        <taxon>Liliopsida</taxon>
        <taxon>Poales</taxon>
        <taxon>Poaceae</taxon>
        <taxon>BOP clade</taxon>
        <taxon>Pooideae</taxon>
        <taxon>Triticodae</taxon>
        <taxon>Triticeae</taxon>
        <taxon>Triticinae</taxon>
        <taxon>Aegilops</taxon>
    </lineage>
</organism>
<evidence type="ECO:0000313" key="2">
    <source>
        <dbReference type="Proteomes" id="UP000015105"/>
    </source>
</evidence>
<dbReference type="Gramene" id="AET6Gv20448200.1">
    <property type="protein sequence ID" value="AET6Gv20448200.1"/>
    <property type="gene ID" value="AET6Gv20448200"/>
</dbReference>
<evidence type="ECO:0000313" key="1">
    <source>
        <dbReference type="EnsemblPlants" id="AET6Gv20448200.1"/>
    </source>
</evidence>
<reference evidence="1" key="3">
    <citation type="journal article" date="2017" name="Nature">
        <title>Genome sequence of the progenitor of the wheat D genome Aegilops tauschii.</title>
        <authorList>
            <person name="Luo M.C."/>
            <person name="Gu Y.Q."/>
            <person name="Puiu D."/>
            <person name="Wang H."/>
            <person name="Twardziok S.O."/>
            <person name="Deal K.R."/>
            <person name="Huo N."/>
            <person name="Zhu T."/>
            <person name="Wang L."/>
            <person name="Wang Y."/>
            <person name="McGuire P.E."/>
            <person name="Liu S."/>
            <person name="Long H."/>
            <person name="Ramasamy R.K."/>
            <person name="Rodriguez J.C."/>
            <person name="Van S.L."/>
            <person name="Yuan L."/>
            <person name="Wang Z."/>
            <person name="Xia Z."/>
            <person name="Xiao L."/>
            <person name="Anderson O.D."/>
            <person name="Ouyang S."/>
            <person name="Liang Y."/>
            <person name="Zimin A.V."/>
            <person name="Pertea G."/>
            <person name="Qi P."/>
            <person name="Bennetzen J.L."/>
            <person name="Dai X."/>
            <person name="Dawson M.W."/>
            <person name="Muller H.G."/>
            <person name="Kugler K."/>
            <person name="Rivarola-Duarte L."/>
            <person name="Spannagl M."/>
            <person name="Mayer K.F.X."/>
            <person name="Lu F.H."/>
            <person name="Bevan M.W."/>
            <person name="Leroy P."/>
            <person name="Li P."/>
            <person name="You F.M."/>
            <person name="Sun Q."/>
            <person name="Liu Z."/>
            <person name="Lyons E."/>
            <person name="Wicker T."/>
            <person name="Salzberg S.L."/>
            <person name="Devos K.M."/>
            <person name="Dvorak J."/>
        </authorList>
    </citation>
    <scope>NUCLEOTIDE SEQUENCE [LARGE SCALE GENOMIC DNA]</scope>
    <source>
        <strain evidence="1">cv. AL8/78</strain>
    </source>
</reference>
<name>A0A453NPW5_AEGTS</name>
<dbReference type="Proteomes" id="UP000015105">
    <property type="component" value="Chromosome 6D"/>
</dbReference>
<reference evidence="2" key="2">
    <citation type="journal article" date="2017" name="Nat. Plants">
        <title>The Aegilops tauschii genome reveals multiple impacts of transposons.</title>
        <authorList>
            <person name="Zhao G."/>
            <person name="Zou C."/>
            <person name="Li K."/>
            <person name="Wang K."/>
            <person name="Li T."/>
            <person name="Gao L."/>
            <person name="Zhang X."/>
            <person name="Wang H."/>
            <person name="Yang Z."/>
            <person name="Liu X."/>
            <person name="Jiang W."/>
            <person name="Mao L."/>
            <person name="Kong X."/>
            <person name="Jiao Y."/>
            <person name="Jia J."/>
        </authorList>
    </citation>
    <scope>NUCLEOTIDE SEQUENCE [LARGE SCALE GENOMIC DNA]</scope>
    <source>
        <strain evidence="2">cv. AL8/78</strain>
    </source>
</reference>